<comment type="caution">
    <text evidence="1">The sequence shown here is derived from an EMBL/GenBank/DDBJ whole genome shotgun (WGS) entry which is preliminary data.</text>
</comment>
<dbReference type="AlphaFoldDB" id="A0AAX6E2A3"/>
<sequence>MQRLRQRSKQWLLNRLKLKPKKMNSPRSHKNLLRMRSSYPLLLRRPLLLPKPLPSIQQKKRRSMSIQVRMSWLLNRLKLNKKKRLPQRQRREMLLMLLKTGKHRGTWEGSCMKMKGR</sequence>
<gene>
    <name evidence="1" type="ORF">M6B38_213730</name>
</gene>
<keyword evidence="2" id="KW-1185">Reference proteome</keyword>
<evidence type="ECO:0000313" key="1">
    <source>
        <dbReference type="EMBL" id="KAJ6798158.1"/>
    </source>
</evidence>
<evidence type="ECO:0000313" key="2">
    <source>
        <dbReference type="Proteomes" id="UP001140949"/>
    </source>
</evidence>
<reference evidence="1" key="2">
    <citation type="submission" date="2023-04" db="EMBL/GenBank/DDBJ databases">
        <authorList>
            <person name="Bruccoleri R.E."/>
            <person name="Oakeley E.J."/>
            <person name="Faust A.-M."/>
            <person name="Dessus-Babus S."/>
            <person name="Altorfer M."/>
            <person name="Burckhardt D."/>
            <person name="Oertli M."/>
            <person name="Naumann U."/>
            <person name="Petersen F."/>
            <person name="Wong J."/>
        </authorList>
    </citation>
    <scope>NUCLEOTIDE SEQUENCE</scope>
    <source>
        <strain evidence="1">GSM-AAB239-AS_SAM_17_03QT</strain>
        <tissue evidence="1">Leaf</tissue>
    </source>
</reference>
<proteinExistence type="predicted"/>
<name>A0AAX6E2A3_IRIPA</name>
<dbReference type="Proteomes" id="UP001140949">
    <property type="component" value="Unassembled WGS sequence"/>
</dbReference>
<dbReference type="EMBL" id="JANAVB010040417">
    <property type="protein sequence ID" value="KAJ6798158.1"/>
    <property type="molecule type" value="Genomic_DNA"/>
</dbReference>
<accession>A0AAX6E2A3</accession>
<organism evidence="1 2">
    <name type="scientific">Iris pallida</name>
    <name type="common">Sweet iris</name>
    <dbReference type="NCBI Taxonomy" id="29817"/>
    <lineage>
        <taxon>Eukaryota</taxon>
        <taxon>Viridiplantae</taxon>
        <taxon>Streptophyta</taxon>
        <taxon>Embryophyta</taxon>
        <taxon>Tracheophyta</taxon>
        <taxon>Spermatophyta</taxon>
        <taxon>Magnoliopsida</taxon>
        <taxon>Liliopsida</taxon>
        <taxon>Asparagales</taxon>
        <taxon>Iridaceae</taxon>
        <taxon>Iridoideae</taxon>
        <taxon>Irideae</taxon>
        <taxon>Iris</taxon>
    </lineage>
</organism>
<protein>
    <submittedName>
        <fullName evidence="1">Uncharacterized protein</fullName>
    </submittedName>
</protein>
<reference evidence="1" key="1">
    <citation type="journal article" date="2023" name="GigaByte">
        <title>Genome assembly of the bearded iris, Iris pallida Lam.</title>
        <authorList>
            <person name="Bruccoleri R.E."/>
            <person name="Oakeley E.J."/>
            <person name="Faust A.M.E."/>
            <person name="Altorfer M."/>
            <person name="Dessus-Babus S."/>
            <person name="Burckhardt D."/>
            <person name="Oertli M."/>
            <person name="Naumann U."/>
            <person name="Petersen F."/>
            <person name="Wong J."/>
        </authorList>
    </citation>
    <scope>NUCLEOTIDE SEQUENCE</scope>
    <source>
        <strain evidence="1">GSM-AAB239-AS_SAM_17_03QT</strain>
    </source>
</reference>